<feature type="non-terminal residue" evidence="1">
    <location>
        <position position="1"/>
    </location>
</feature>
<feature type="non-terminal residue" evidence="1">
    <location>
        <position position="71"/>
    </location>
</feature>
<reference evidence="1" key="1">
    <citation type="submission" date="2021-06" db="EMBL/GenBank/DDBJ databases">
        <authorList>
            <person name="Kallberg Y."/>
            <person name="Tangrot J."/>
            <person name="Rosling A."/>
        </authorList>
    </citation>
    <scope>NUCLEOTIDE SEQUENCE</scope>
    <source>
        <strain evidence="1">CL356</strain>
    </source>
</reference>
<organism evidence="1 2">
    <name type="scientific">Acaulospora colombiana</name>
    <dbReference type="NCBI Taxonomy" id="27376"/>
    <lineage>
        <taxon>Eukaryota</taxon>
        <taxon>Fungi</taxon>
        <taxon>Fungi incertae sedis</taxon>
        <taxon>Mucoromycota</taxon>
        <taxon>Glomeromycotina</taxon>
        <taxon>Glomeromycetes</taxon>
        <taxon>Diversisporales</taxon>
        <taxon>Acaulosporaceae</taxon>
        <taxon>Acaulospora</taxon>
    </lineage>
</organism>
<dbReference type="Proteomes" id="UP000789525">
    <property type="component" value="Unassembled WGS sequence"/>
</dbReference>
<name>A0ACA9KCT4_9GLOM</name>
<dbReference type="EMBL" id="CAJVPT010001644">
    <property type="protein sequence ID" value="CAG8466557.1"/>
    <property type="molecule type" value="Genomic_DNA"/>
</dbReference>
<proteinExistence type="predicted"/>
<sequence length="71" mass="7558">PKELRYEVDDFVGGMTGGGEALLTPFEPTVMGEIISKIAESPTKIYTASLASAVLGYFAVKGLHHLFSKGI</sequence>
<accession>A0ACA9KCT4</accession>
<evidence type="ECO:0000313" key="2">
    <source>
        <dbReference type="Proteomes" id="UP000789525"/>
    </source>
</evidence>
<protein>
    <submittedName>
        <fullName evidence="1">15572_t:CDS:1</fullName>
    </submittedName>
</protein>
<gene>
    <name evidence="1" type="ORF">ACOLOM_LOCUS1404</name>
</gene>
<comment type="caution">
    <text evidence="1">The sequence shown here is derived from an EMBL/GenBank/DDBJ whole genome shotgun (WGS) entry which is preliminary data.</text>
</comment>
<keyword evidence="2" id="KW-1185">Reference proteome</keyword>
<evidence type="ECO:0000313" key="1">
    <source>
        <dbReference type="EMBL" id="CAG8466557.1"/>
    </source>
</evidence>